<evidence type="ECO:0000313" key="8">
    <source>
        <dbReference type="EMBL" id="OON71950.1"/>
    </source>
</evidence>
<sequence length="466" mass="47079">MLGVLLVAVFMAQFDFFVANVAAPSLSANLHAGRAALELIVGGYAFAYASGMITGGRLGDLFGHRRMFVAGMLGFAVASVLCGVAADPAQLVVFRLLQGLAGAAMVPQVLATVTAVFPATARPAAIAWYSAAAGIGSIAGQVLGGMLLQADVFGLGWRVIFLVNGPIGVVAAFVALRVLPGRAADAPTSAPGSATDPLGALGVAGSLALLVVPLTLGRDAHWPLWTWACVVAAVPVGFATVRRQQRLAARGGTPTLELSLFGSPPFRTGLLAGAAFYLYFGSFMFTLTLLLQAGLGHSPVEAGLIFAPMGVLFGVSSMVGKRLIARHGLKVVLAGSALIAAGLALLATALGVSSGQVALPVVVVALSIVGTGNGVVLPALNGATLALVRPHQAGSASGVLSTTQQFASAMGVAVIGTFFYTVLGSRHGADGYAGAMGWTALVAIGLTIATGAMVWRLARLSRRAAR</sequence>
<feature type="transmembrane region" description="Helical" evidence="6">
    <location>
        <begin position="331"/>
        <end position="352"/>
    </location>
</feature>
<dbReference type="InterPro" id="IPR011701">
    <property type="entry name" value="MFS"/>
</dbReference>
<organism evidence="8 9">
    <name type="scientific">Streptomyces tsukubensis</name>
    <dbReference type="NCBI Taxonomy" id="83656"/>
    <lineage>
        <taxon>Bacteria</taxon>
        <taxon>Bacillati</taxon>
        <taxon>Actinomycetota</taxon>
        <taxon>Actinomycetes</taxon>
        <taxon>Kitasatosporales</taxon>
        <taxon>Streptomycetaceae</taxon>
        <taxon>Streptomyces</taxon>
    </lineage>
</organism>
<feature type="transmembrane region" description="Helical" evidence="6">
    <location>
        <begin position="37"/>
        <end position="55"/>
    </location>
</feature>
<proteinExistence type="predicted"/>
<evidence type="ECO:0000256" key="2">
    <source>
        <dbReference type="ARBA" id="ARBA00022692"/>
    </source>
</evidence>
<gene>
    <name evidence="8" type="ORF">B1H18_31855</name>
</gene>
<evidence type="ECO:0000256" key="1">
    <source>
        <dbReference type="ARBA" id="ARBA00004651"/>
    </source>
</evidence>
<dbReference type="GO" id="GO:0046677">
    <property type="term" value="P:response to antibiotic"/>
    <property type="evidence" value="ECO:0007669"/>
    <property type="project" value="UniProtKB-KW"/>
</dbReference>
<dbReference type="InterPro" id="IPR036259">
    <property type="entry name" value="MFS_trans_sf"/>
</dbReference>
<keyword evidence="9" id="KW-1185">Reference proteome</keyword>
<feature type="transmembrane region" description="Helical" evidence="6">
    <location>
        <begin position="270"/>
        <end position="290"/>
    </location>
</feature>
<dbReference type="Proteomes" id="UP000190539">
    <property type="component" value="Unassembled WGS sequence"/>
</dbReference>
<feature type="transmembrane region" description="Helical" evidence="6">
    <location>
        <begin position="155"/>
        <end position="176"/>
    </location>
</feature>
<dbReference type="AlphaFoldDB" id="A0A1V4A0X0"/>
<comment type="caution">
    <text evidence="8">The sequence shown here is derived from an EMBL/GenBank/DDBJ whole genome shotgun (WGS) entry which is preliminary data.</text>
</comment>
<dbReference type="Pfam" id="PF07690">
    <property type="entry name" value="MFS_1"/>
    <property type="match status" value="1"/>
</dbReference>
<feature type="transmembrane region" description="Helical" evidence="6">
    <location>
        <begin position="197"/>
        <end position="216"/>
    </location>
</feature>
<dbReference type="GO" id="GO:0022857">
    <property type="term" value="F:transmembrane transporter activity"/>
    <property type="evidence" value="ECO:0007669"/>
    <property type="project" value="InterPro"/>
</dbReference>
<protein>
    <submittedName>
        <fullName evidence="8">MFS transporter</fullName>
    </submittedName>
</protein>
<keyword evidence="2 6" id="KW-0812">Transmembrane</keyword>
<dbReference type="PANTHER" id="PTHR42718:SF39">
    <property type="entry name" value="ACTINORHODIN TRANSPORTER-RELATED"/>
    <property type="match status" value="1"/>
</dbReference>
<evidence type="ECO:0000256" key="6">
    <source>
        <dbReference type="SAM" id="Phobius"/>
    </source>
</evidence>
<feature type="domain" description="Major facilitator superfamily (MFS) profile" evidence="7">
    <location>
        <begin position="1"/>
        <end position="462"/>
    </location>
</feature>
<evidence type="ECO:0000256" key="3">
    <source>
        <dbReference type="ARBA" id="ARBA00022989"/>
    </source>
</evidence>
<feature type="transmembrane region" description="Helical" evidence="6">
    <location>
        <begin position="67"/>
        <end position="86"/>
    </location>
</feature>
<evidence type="ECO:0000256" key="5">
    <source>
        <dbReference type="ARBA" id="ARBA00023251"/>
    </source>
</evidence>
<accession>A0A1V4A0X0</accession>
<dbReference type="InterPro" id="IPR020846">
    <property type="entry name" value="MFS_dom"/>
</dbReference>
<feature type="transmembrane region" description="Helical" evidence="6">
    <location>
        <begin position="222"/>
        <end position="241"/>
    </location>
</feature>
<dbReference type="PANTHER" id="PTHR42718">
    <property type="entry name" value="MAJOR FACILITATOR SUPERFAMILY MULTIDRUG TRANSPORTER MFSC"/>
    <property type="match status" value="1"/>
</dbReference>
<keyword evidence="5" id="KW-0046">Antibiotic resistance</keyword>
<feature type="transmembrane region" description="Helical" evidence="6">
    <location>
        <begin position="435"/>
        <end position="458"/>
    </location>
</feature>
<dbReference type="EMBL" id="MVFC01000045">
    <property type="protein sequence ID" value="OON71950.1"/>
    <property type="molecule type" value="Genomic_DNA"/>
</dbReference>
<dbReference type="Gene3D" id="1.20.1720.10">
    <property type="entry name" value="Multidrug resistance protein D"/>
    <property type="match status" value="1"/>
</dbReference>
<feature type="transmembrane region" description="Helical" evidence="6">
    <location>
        <begin position="358"/>
        <end position="385"/>
    </location>
</feature>
<name>A0A1V4A0X0_9ACTN</name>
<feature type="transmembrane region" description="Helical" evidence="6">
    <location>
        <begin position="126"/>
        <end position="149"/>
    </location>
</feature>
<dbReference type="PROSITE" id="PS50850">
    <property type="entry name" value="MFS"/>
    <property type="match status" value="1"/>
</dbReference>
<dbReference type="RefSeq" id="WP_077973937.1">
    <property type="nucleotide sequence ID" value="NZ_CP045178.1"/>
</dbReference>
<reference evidence="8 9" key="1">
    <citation type="submission" date="2017-02" db="EMBL/GenBank/DDBJ databases">
        <title>Draft Genome Sequence of Streptomyces tsukubaensis F601, a Producer of the immunosuppressant tacrolimus FK506.</title>
        <authorList>
            <person name="Zong G."/>
            <person name="Zhong C."/>
            <person name="Fu J."/>
            <person name="Qin R."/>
            <person name="Cao G."/>
        </authorList>
    </citation>
    <scope>NUCLEOTIDE SEQUENCE [LARGE SCALE GENOMIC DNA]</scope>
    <source>
        <strain evidence="8 9">F601</strain>
    </source>
</reference>
<dbReference type="GO" id="GO:0005886">
    <property type="term" value="C:plasma membrane"/>
    <property type="evidence" value="ECO:0007669"/>
    <property type="project" value="UniProtKB-SubCell"/>
</dbReference>
<feature type="transmembrane region" description="Helical" evidence="6">
    <location>
        <begin position="302"/>
        <end position="319"/>
    </location>
</feature>
<feature type="transmembrane region" description="Helical" evidence="6">
    <location>
        <begin position="406"/>
        <end position="423"/>
    </location>
</feature>
<comment type="subcellular location">
    <subcellularLocation>
        <location evidence="1">Cell membrane</location>
        <topology evidence="1">Multi-pass membrane protein</topology>
    </subcellularLocation>
</comment>
<keyword evidence="3 6" id="KW-1133">Transmembrane helix</keyword>
<dbReference type="CDD" id="cd17321">
    <property type="entry name" value="MFS_MMR_MDR_like"/>
    <property type="match status" value="1"/>
</dbReference>
<feature type="transmembrane region" description="Helical" evidence="6">
    <location>
        <begin position="92"/>
        <end position="119"/>
    </location>
</feature>
<dbReference type="SUPFAM" id="SSF103473">
    <property type="entry name" value="MFS general substrate transporter"/>
    <property type="match status" value="1"/>
</dbReference>
<evidence type="ECO:0000256" key="4">
    <source>
        <dbReference type="ARBA" id="ARBA00023136"/>
    </source>
</evidence>
<keyword evidence="4 6" id="KW-0472">Membrane</keyword>
<evidence type="ECO:0000259" key="7">
    <source>
        <dbReference type="PROSITE" id="PS50850"/>
    </source>
</evidence>
<dbReference type="STRING" id="83656.B1H18_31855"/>
<dbReference type="Gene3D" id="1.20.1250.20">
    <property type="entry name" value="MFS general substrate transporter like domains"/>
    <property type="match status" value="1"/>
</dbReference>
<evidence type="ECO:0000313" key="9">
    <source>
        <dbReference type="Proteomes" id="UP000190539"/>
    </source>
</evidence>